<gene>
    <name evidence="1" type="ORF">BC351_13455</name>
</gene>
<dbReference type="SUPFAM" id="SSF53756">
    <property type="entry name" value="UDP-Glycosyltransferase/glycogen phosphorylase"/>
    <property type="match status" value="1"/>
</dbReference>
<dbReference type="InterPro" id="IPR050194">
    <property type="entry name" value="Glycosyltransferase_grp1"/>
</dbReference>
<dbReference type="EMBL" id="MBTG01000072">
    <property type="protein sequence ID" value="OPH46926.1"/>
    <property type="molecule type" value="Genomic_DNA"/>
</dbReference>
<dbReference type="STRING" id="1469647.BC351_13455"/>
<dbReference type="OrthoDB" id="9806653at2"/>
<organism evidence="1 2">
    <name type="scientific">Paenibacillus ferrarius</name>
    <dbReference type="NCBI Taxonomy" id="1469647"/>
    <lineage>
        <taxon>Bacteria</taxon>
        <taxon>Bacillati</taxon>
        <taxon>Bacillota</taxon>
        <taxon>Bacilli</taxon>
        <taxon>Bacillales</taxon>
        <taxon>Paenibacillaceae</taxon>
        <taxon>Paenibacillus</taxon>
    </lineage>
</organism>
<name>A0A1V4H6X5_9BACL</name>
<comment type="caution">
    <text evidence="1">The sequence shown here is derived from an EMBL/GenBank/DDBJ whole genome shotgun (WGS) entry which is preliminary data.</text>
</comment>
<dbReference type="Proteomes" id="UP000190626">
    <property type="component" value="Unassembled WGS sequence"/>
</dbReference>
<sequence length="370" mass="41798">MAKIVCIVPYSKYYIHFSWDLLKHLMNTGNEIIALAPDDSFQHELASIGVKFIKTPLNNTGLNVLYDIYTLYMLVKRLKSLQPDMVICYSLKPILYGAYAARLAKIKSTCSFVTGIGYVFIGNTMMHKILLLIVKILYKFSLKFSHTIFFENPDDLCLFKSLRLISPNNETVIVNGSGVNLHTFTYSSPAMNPISFLVISRIIADKGIFEFIEAAKILKQKYPHIKFKLLGPFVNNPSAIKRDFIDEWVHQGIIDYLGETTDVRPFLADASVFVLPSYREGTPKSTLEAMAMGLPVVTTDCPGCRETVENNENGFLIPVKDYRSLAAAMEKFIINPGLIPIMGKKSREIAERKYDVQKVNHFIIQSLGLE</sequence>
<dbReference type="AlphaFoldDB" id="A0A1V4H6X5"/>
<evidence type="ECO:0008006" key="3">
    <source>
        <dbReference type="Google" id="ProtNLM"/>
    </source>
</evidence>
<dbReference type="PANTHER" id="PTHR45947">
    <property type="entry name" value="SULFOQUINOVOSYL TRANSFERASE SQD2"/>
    <property type="match status" value="1"/>
</dbReference>
<dbReference type="CDD" id="cd03808">
    <property type="entry name" value="GT4_CapM-like"/>
    <property type="match status" value="1"/>
</dbReference>
<dbReference type="GO" id="GO:0016757">
    <property type="term" value="F:glycosyltransferase activity"/>
    <property type="evidence" value="ECO:0007669"/>
    <property type="project" value="TreeGrafter"/>
</dbReference>
<protein>
    <recommendedName>
        <fullName evidence="3">Glycosyl transferase</fullName>
    </recommendedName>
</protein>
<accession>A0A1V4H6X5</accession>
<evidence type="ECO:0000313" key="2">
    <source>
        <dbReference type="Proteomes" id="UP000190626"/>
    </source>
</evidence>
<evidence type="ECO:0000313" key="1">
    <source>
        <dbReference type="EMBL" id="OPH46926.1"/>
    </source>
</evidence>
<reference evidence="2" key="1">
    <citation type="submission" date="2016-07" db="EMBL/GenBank/DDBJ databases">
        <authorList>
            <person name="Florea S."/>
            <person name="Webb J.S."/>
            <person name="Jaromczyk J."/>
            <person name="Schardl C.L."/>
        </authorList>
    </citation>
    <scope>NUCLEOTIDE SEQUENCE [LARGE SCALE GENOMIC DNA]</scope>
    <source>
        <strain evidence="2">CY1</strain>
    </source>
</reference>
<keyword evidence="2" id="KW-1185">Reference proteome</keyword>
<dbReference type="Pfam" id="PF13692">
    <property type="entry name" value="Glyco_trans_1_4"/>
    <property type="match status" value="1"/>
</dbReference>
<dbReference type="Gene3D" id="3.40.50.2000">
    <property type="entry name" value="Glycogen Phosphorylase B"/>
    <property type="match status" value="2"/>
</dbReference>
<proteinExistence type="predicted"/>
<dbReference type="PANTHER" id="PTHR45947:SF3">
    <property type="entry name" value="SULFOQUINOVOSYL TRANSFERASE SQD2"/>
    <property type="match status" value="1"/>
</dbReference>
<dbReference type="RefSeq" id="WP_079421249.1">
    <property type="nucleotide sequence ID" value="NZ_MBTG01000072.1"/>
</dbReference>